<feature type="transmembrane region" description="Helical" evidence="1">
    <location>
        <begin position="140"/>
        <end position="173"/>
    </location>
</feature>
<feature type="transmembrane region" description="Helical" evidence="1">
    <location>
        <begin position="369"/>
        <end position="397"/>
    </location>
</feature>
<feature type="transmembrane region" description="Helical" evidence="1">
    <location>
        <begin position="193"/>
        <end position="219"/>
    </location>
</feature>
<feature type="transmembrane region" description="Helical" evidence="1">
    <location>
        <begin position="240"/>
        <end position="260"/>
    </location>
</feature>
<sequence>MTAAQGAGFLDPTADTLPSADAKPAVGSAAAQAPRIPGPAPRGTGRVPVLTLLRMLTRPDTVGIAAVALPAVAFAVVTALTLIVVGGTIMLFNPPAGMQSHGFFAIFALTLLAVPLLTLGVAAARLSARRRDDRLATLRLLGASTTVVTVLAVAEATLIAVVGILAGTALYAALLPLVGMLHFYGGAVGAASLWVGFPILAATAAGIAVLAAASSFAGLAAVRVTPLGVRKRDKAPRVKWLALAGGAVALLVALGLVGMAQGFVSALGIVGIVLALFVPFAIGMLAINLIGSPLVGLIGRQMAKRAKTPARLIAGRRLAEAPGVAWRSVSGIAMIAFVAVISGSGLALLDMVGGTEGVSAEDLTLMTDLRTGVFLTLFIAFLMLACTVGVSQAAAILDERKLLISLDRTGMPRRVFEKAQRAQVWAPLLLAALGGAGAAVALVLPIVGASLIVAPLAMLTMALCFALGFGAVWLALIGTRPVVTSVLASPHRG</sequence>
<dbReference type="Proteomes" id="UP000490386">
    <property type="component" value="Unassembled WGS sequence"/>
</dbReference>
<keyword evidence="1" id="KW-1133">Transmembrane helix</keyword>
<evidence type="ECO:0000256" key="1">
    <source>
        <dbReference type="SAM" id="Phobius"/>
    </source>
</evidence>
<dbReference type="GO" id="GO:0005576">
    <property type="term" value="C:extracellular region"/>
    <property type="evidence" value="ECO:0007669"/>
    <property type="project" value="InterPro"/>
</dbReference>
<comment type="caution">
    <text evidence="2">The sequence shown here is derived from an EMBL/GenBank/DDBJ whole genome shotgun (WGS) entry which is preliminary data.</text>
</comment>
<feature type="transmembrane region" description="Helical" evidence="1">
    <location>
        <begin position="424"/>
        <end position="446"/>
    </location>
</feature>
<evidence type="ECO:0000313" key="2">
    <source>
        <dbReference type="EMBL" id="KAB1639014.1"/>
    </source>
</evidence>
<feature type="transmembrane region" description="Helical" evidence="1">
    <location>
        <begin position="452"/>
        <end position="476"/>
    </location>
</feature>
<feature type="transmembrane region" description="Helical" evidence="1">
    <location>
        <begin position="266"/>
        <end position="299"/>
    </location>
</feature>
<feature type="transmembrane region" description="Helical" evidence="1">
    <location>
        <begin position="324"/>
        <end position="349"/>
    </location>
</feature>
<keyword evidence="1" id="KW-0812">Transmembrane</keyword>
<keyword evidence="1" id="KW-0472">Membrane</keyword>
<gene>
    <name evidence="2" type="ORF">F8O03_01285</name>
</gene>
<dbReference type="RefSeq" id="WP_151422045.1">
    <property type="nucleotide sequence ID" value="NZ_WBJX01000001.1"/>
</dbReference>
<name>A0A7J5B4P2_9MICO</name>
<dbReference type="AlphaFoldDB" id="A0A7J5B4P2"/>
<reference evidence="2 3" key="1">
    <citation type="submission" date="2019-09" db="EMBL/GenBank/DDBJ databases">
        <title>Phylogeny of genus Pseudoclavibacter and closely related genus.</title>
        <authorList>
            <person name="Li Y."/>
        </authorList>
    </citation>
    <scope>NUCLEOTIDE SEQUENCE [LARGE SCALE GENOMIC DNA]</scope>
    <source>
        <strain evidence="2 3">THG-MD12</strain>
    </source>
</reference>
<feature type="transmembrane region" description="Helical" evidence="1">
    <location>
        <begin position="62"/>
        <end position="92"/>
    </location>
</feature>
<feature type="transmembrane region" description="Helical" evidence="1">
    <location>
        <begin position="104"/>
        <end position="128"/>
    </location>
</feature>
<protein>
    <submittedName>
        <fullName evidence="2">Permease</fullName>
    </submittedName>
</protein>
<organism evidence="2 3">
    <name type="scientific">Pseudoclavibacter terrae</name>
    <dbReference type="NCBI Taxonomy" id="1530195"/>
    <lineage>
        <taxon>Bacteria</taxon>
        <taxon>Bacillati</taxon>
        <taxon>Actinomycetota</taxon>
        <taxon>Actinomycetes</taxon>
        <taxon>Micrococcales</taxon>
        <taxon>Microbacteriaceae</taxon>
        <taxon>Pseudoclavibacter</taxon>
    </lineage>
</organism>
<proteinExistence type="predicted"/>
<accession>A0A7J5B4P2</accession>
<dbReference type="PRINTS" id="PR01747">
    <property type="entry name" value="DENSEGRNULE7"/>
</dbReference>
<keyword evidence="3" id="KW-1185">Reference proteome</keyword>
<dbReference type="OrthoDB" id="5118998at2"/>
<evidence type="ECO:0000313" key="3">
    <source>
        <dbReference type="Proteomes" id="UP000490386"/>
    </source>
</evidence>
<dbReference type="InterPro" id="IPR008120">
    <property type="entry name" value="Dense_granule_Gra7_protein"/>
</dbReference>
<dbReference type="EMBL" id="WBJX01000001">
    <property type="protein sequence ID" value="KAB1639014.1"/>
    <property type="molecule type" value="Genomic_DNA"/>
</dbReference>